<evidence type="ECO:0000313" key="8">
    <source>
        <dbReference type="EMBL" id="PWR71415.1"/>
    </source>
</evidence>
<dbReference type="PROSITE" id="PS50156">
    <property type="entry name" value="SSD"/>
    <property type="match status" value="2"/>
</dbReference>
<keyword evidence="5 6" id="KW-0472">Membrane</keyword>
<feature type="domain" description="SSD" evidence="7">
    <location>
        <begin position="233"/>
        <end position="354"/>
    </location>
</feature>
<evidence type="ECO:0000259" key="7">
    <source>
        <dbReference type="PROSITE" id="PS50156"/>
    </source>
</evidence>
<evidence type="ECO:0000256" key="3">
    <source>
        <dbReference type="ARBA" id="ARBA00022692"/>
    </source>
</evidence>
<evidence type="ECO:0000256" key="5">
    <source>
        <dbReference type="ARBA" id="ARBA00023136"/>
    </source>
</evidence>
<keyword evidence="2" id="KW-1003">Cell membrane</keyword>
<dbReference type="RefSeq" id="WP_109969033.1">
    <property type="nucleotide sequence ID" value="NZ_CP176093.1"/>
</dbReference>
<dbReference type="GO" id="GO:0005886">
    <property type="term" value="C:plasma membrane"/>
    <property type="evidence" value="ECO:0007669"/>
    <property type="project" value="UniProtKB-SubCell"/>
</dbReference>
<comment type="subcellular location">
    <subcellularLocation>
        <location evidence="1">Cell membrane</location>
        <topology evidence="1">Multi-pass membrane protein</topology>
    </subcellularLocation>
</comment>
<organism evidence="8 9">
    <name type="scientific">Methanospirillum lacunae</name>
    <dbReference type="NCBI Taxonomy" id="668570"/>
    <lineage>
        <taxon>Archaea</taxon>
        <taxon>Methanobacteriati</taxon>
        <taxon>Methanobacteriota</taxon>
        <taxon>Stenosarchaea group</taxon>
        <taxon>Methanomicrobia</taxon>
        <taxon>Methanomicrobiales</taxon>
        <taxon>Methanospirillaceae</taxon>
        <taxon>Methanospirillum</taxon>
    </lineage>
</organism>
<comment type="caution">
    <text evidence="8">The sequence shown here is derived from an EMBL/GenBank/DDBJ whole genome shotgun (WGS) entry which is preliminary data.</text>
</comment>
<feature type="transmembrane region" description="Helical" evidence="6">
    <location>
        <begin position="328"/>
        <end position="355"/>
    </location>
</feature>
<keyword evidence="3 6" id="KW-0812">Transmembrane</keyword>
<feature type="transmembrane region" description="Helical" evidence="6">
    <location>
        <begin position="230"/>
        <end position="249"/>
    </location>
</feature>
<dbReference type="GeneID" id="97546956"/>
<dbReference type="InterPro" id="IPR050545">
    <property type="entry name" value="Mycobact_MmpL"/>
</dbReference>
<feature type="domain" description="SSD" evidence="7">
    <location>
        <begin position="586"/>
        <end position="725"/>
    </location>
</feature>
<protein>
    <submittedName>
        <fullName evidence="8">Hydrogenase expression protein HypA</fullName>
    </submittedName>
</protein>
<dbReference type="Pfam" id="PF03176">
    <property type="entry name" value="MMPL"/>
    <property type="match status" value="2"/>
</dbReference>
<dbReference type="OrthoDB" id="42357at2157"/>
<accession>A0A2V2MYM0</accession>
<feature type="transmembrane region" description="Helical" evidence="6">
    <location>
        <begin position="386"/>
        <end position="403"/>
    </location>
</feature>
<feature type="transmembrane region" description="Helical" evidence="6">
    <location>
        <begin position="204"/>
        <end position="224"/>
    </location>
</feature>
<sequence>MPSIFSHIADLILAKPGTLSKIILVLMVISLFGLSMVSMSTGNENYLRASSPEGILNNHYSDKFQKDSVILLIESGDSTSPSLLQYIDSIEKPILNLQYISSISSISDVVKSLNNQVIPASSGEMKNVMSKVPESAIQLYTPTGMLNLVQINLESGLALEKRKAAISNLQNFLDSTNTPPGVSIKITGTAAFKQQMEVEMGKSLGVLIMAAMILMVIIMGLLFGYVNHRFIPVFIVAAGLLFSFGFIGLSGMKISLAVISAFPVIIGLGIDYAIQFHSRLEEEARNNPLPEAIKTTITKTGPAVLYAMLATCMGFIAMFLSPIPMMQGFGLVSIIGVVTCYITSLIGIPLIAILINYKAKGHGVSKFGTVVDHSLSKTAIFIAKRPVPILLIVLLLAIIGLQLDPMIPVDTNEKAFVPPDMPAKANLDKVTRNIGSTDSVPILIRGSDVMTINTMKWMKEFIDFEQKSKTKIIRSSSILDYLVAYNNGVLPKTQSELEQVLDRIPENIKETYVRGNNEALFEFYTVKLETQSKSDLKKNIEGDLRLYPPPPGIQANITGDFGLFTLLVDYIIESKEPITYAGFILVVLFLALVYRNIYAITPIVPIFAIVGWNAVAMYVMGITYNPMTACLGSMTIGVAAEYTILVMERYIEEREKTDNVIEALQSSVSRIGSAIMVSGFATFFGFSALILSTFPIISNFGLTTIIAVLFSLIGAIVVMPAILAFIDQVIHGVEEIEEGIVPHHLHPQK</sequence>
<dbReference type="Proteomes" id="UP000245657">
    <property type="component" value="Unassembled WGS sequence"/>
</dbReference>
<feature type="transmembrane region" description="Helical" evidence="6">
    <location>
        <begin position="703"/>
        <end position="726"/>
    </location>
</feature>
<dbReference type="NCBIfam" id="TIGR00921">
    <property type="entry name" value="2A067"/>
    <property type="match status" value="1"/>
</dbReference>
<dbReference type="PANTHER" id="PTHR33406">
    <property type="entry name" value="MEMBRANE PROTEIN MJ1562-RELATED"/>
    <property type="match status" value="1"/>
</dbReference>
<feature type="transmembrane region" description="Helical" evidence="6">
    <location>
        <begin position="674"/>
        <end position="697"/>
    </location>
</feature>
<feature type="transmembrane region" description="Helical" evidence="6">
    <location>
        <begin position="603"/>
        <end position="624"/>
    </location>
</feature>
<evidence type="ECO:0000256" key="4">
    <source>
        <dbReference type="ARBA" id="ARBA00022989"/>
    </source>
</evidence>
<evidence type="ECO:0000256" key="1">
    <source>
        <dbReference type="ARBA" id="ARBA00004651"/>
    </source>
</evidence>
<keyword evidence="4 6" id="KW-1133">Transmembrane helix</keyword>
<dbReference type="Gene3D" id="1.20.1640.10">
    <property type="entry name" value="Multidrug efflux transporter AcrB transmembrane domain"/>
    <property type="match status" value="2"/>
</dbReference>
<feature type="transmembrane region" description="Helical" evidence="6">
    <location>
        <begin position="303"/>
        <end position="321"/>
    </location>
</feature>
<dbReference type="SUPFAM" id="SSF82866">
    <property type="entry name" value="Multidrug efflux transporter AcrB transmembrane domain"/>
    <property type="match status" value="2"/>
</dbReference>
<proteinExistence type="predicted"/>
<dbReference type="InterPro" id="IPR004869">
    <property type="entry name" value="MMPL_dom"/>
</dbReference>
<evidence type="ECO:0000256" key="6">
    <source>
        <dbReference type="SAM" id="Phobius"/>
    </source>
</evidence>
<name>A0A2V2MYM0_9EURY</name>
<gene>
    <name evidence="8" type="ORF">DK846_11155</name>
</gene>
<evidence type="ECO:0000313" key="9">
    <source>
        <dbReference type="Proteomes" id="UP000245657"/>
    </source>
</evidence>
<reference evidence="8 9" key="1">
    <citation type="submission" date="2018-05" db="EMBL/GenBank/DDBJ databases">
        <title>Draft genome of Methanospirillum lacunae Ki8-1.</title>
        <authorList>
            <person name="Dueholm M.S."/>
            <person name="Nielsen P.H."/>
            <person name="Bakmann L.F."/>
            <person name="Otzen D.E."/>
        </authorList>
    </citation>
    <scope>NUCLEOTIDE SEQUENCE [LARGE SCALE GENOMIC DNA]</scope>
    <source>
        <strain evidence="8 9">Ki8-1</strain>
    </source>
</reference>
<feature type="transmembrane region" description="Helical" evidence="6">
    <location>
        <begin position="20"/>
        <end position="39"/>
    </location>
</feature>
<keyword evidence="9" id="KW-1185">Reference proteome</keyword>
<dbReference type="AlphaFoldDB" id="A0A2V2MYM0"/>
<feature type="transmembrane region" description="Helical" evidence="6">
    <location>
        <begin position="578"/>
        <end position="597"/>
    </location>
</feature>
<dbReference type="PANTHER" id="PTHR33406:SF13">
    <property type="entry name" value="MEMBRANE PROTEIN YDFJ"/>
    <property type="match status" value="1"/>
</dbReference>
<evidence type="ECO:0000256" key="2">
    <source>
        <dbReference type="ARBA" id="ARBA00022475"/>
    </source>
</evidence>
<dbReference type="InterPro" id="IPR000731">
    <property type="entry name" value="SSD"/>
</dbReference>
<dbReference type="EMBL" id="QGMY01000008">
    <property type="protein sequence ID" value="PWR71415.1"/>
    <property type="molecule type" value="Genomic_DNA"/>
</dbReference>